<proteinExistence type="predicted"/>
<gene>
    <name evidence="2" type="ORF">ACFQ07_05945</name>
</gene>
<evidence type="ECO:0000313" key="2">
    <source>
        <dbReference type="EMBL" id="MFD0851751.1"/>
    </source>
</evidence>
<dbReference type="InterPro" id="IPR037069">
    <property type="entry name" value="AcylCoA_DH/ox_N_sf"/>
</dbReference>
<dbReference type="InterPro" id="IPR009100">
    <property type="entry name" value="AcylCoA_DH/oxidase_NM_dom_sf"/>
</dbReference>
<name>A0ABW3CB32_9ACTN</name>
<feature type="domain" description="Acyl-CoA dehydrogenase/oxidase N-terminal" evidence="1">
    <location>
        <begin position="11"/>
        <end position="118"/>
    </location>
</feature>
<dbReference type="PANTHER" id="PTHR43884">
    <property type="entry name" value="ACYL-COA DEHYDROGENASE"/>
    <property type="match status" value="1"/>
</dbReference>
<organism evidence="2 3">
    <name type="scientific">Actinomadura adrarensis</name>
    <dbReference type="NCBI Taxonomy" id="1819600"/>
    <lineage>
        <taxon>Bacteria</taxon>
        <taxon>Bacillati</taxon>
        <taxon>Actinomycetota</taxon>
        <taxon>Actinomycetes</taxon>
        <taxon>Streptosporangiales</taxon>
        <taxon>Thermomonosporaceae</taxon>
        <taxon>Actinomadura</taxon>
    </lineage>
</organism>
<evidence type="ECO:0000259" key="1">
    <source>
        <dbReference type="Pfam" id="PF02771"/>
    </source>
</evidence>
<comment type="caution">
    <text evidence="2">The sequence shown here is derived from an EMBL/GenBank/DDBJ whole genome shotgun (WGS) entry which is preliminary data.</text>
</comment>
<dbReference type="EMBL" id="JBHTIR010000751">
    <property type="protein sequence ID" value="MFD0851751.1"/>
    <property type="molecule type" value="Genomic_DNA"/>
</dbReference>
<sequence>MAETPDYDLEPMLDAVRDFIRKDVIPREAEIDENDEVPAELRETAKRMGLFGFTIPEEYGGLGLGVVDQCRLLIEVGYTTPALRSMFSTNVGIAGQVIMDAGTPEQKERWLPRLASGEAVASFA</sequence>
<feature type="non-terminal residue" evidence="2">
    <location>
        <position position="124"/>
    </location>
</feature>
<dbReference type="Pfam" id="PF02771">
    <property type="entry name" value="Acyl-CoA_dh_N"/>
    <property type="match status" value="1"/>
</dbReference>
<dbReference type="InterPro" id="IPR013786">
    <property type="entry name" value="AcylCoA_DH/ox_N"/>
</dbReference>
<protein>
    <submittedName>
        <fullName evidence="2">Acyl-CoA dehydrogenase family protein</fullName>
    </submittedName>
</protein>
<keyword evidence="3" id="KW-1185">Reference proteome</keyword>
<dbReference type="SUPFAM" id="SSF56645">
    <property type="entry name" value="Acyl-CoA dehydrogenase NM domain-like"/>
    <property type="match status" value="1"/>
</dbReference>
<accession>A0ABW3CB32</accession>
<dbReference type="PANTHER" id="PTHR43884:SF12">
    <property type="entry name" value="ISOVALERYL-COA DEHYDROGENASE, MITOCHONDRIAL-RELATED"/>
    <property type="match status" value="1"/>
</dbReference>
<dbReference type="Gene3D" id="1.10.540.10">
    <property type="entry name" value="Acyl-CoA dehydrogenase/oxidase, N-terminal domain"/>
    <property type="match status" value="1"/>
</dbReference>
<reference evidence="3" key="1">
    <citation type="journal article" date="2019" name="Int. J. Syst. Evol. Microbiol.">
        <title>The Global Catalogue of Microorganisms (GCM) 10K type strain sequencing project: providing services to taxonomists for standard genome sequencing and annotation.</title>
        <authorList>
            <consortium name="The Broad Institute Genomics Platform"/>
            <consortium name="The Broad Institute Genome Sequencing Center for Infectious Disease"/>
            <person name="Wu L."/>
            <person name="Ma J."/>
        </authorList>
    </citation>
    <scope>NUCLEOTIDE SEQUENCE [LARGE SCALE GENOMIC DNA]</scope>
    <source>
        <strain evidence="3">JCM 31696</strain>
    </source>
</reference>
<evidence type="ECO:0000313" key="3">
    <source>
        <dbReference type="Proteomes" id="UP001597083"/>
    </source>
</evidence>
<dbReference type="Proteomes" id="UP001597083">
    <property type="component" value="Unassembled WGS sequence"/>
</dbReference>